<dbReference type="InterPro" id="IPR004572">
    <property type="entry name" value="Protoporphyrinogen_oxidase"/>
</dbReference>
<dbReference type="EMBL" id="AMEP01000142">
    <property type="protein sequence ID" value="EKX97275.1"/>
    <property type="molecule type" value="Genomic_DNA"/>
</dbReference>
<dbReference type="SUPFAM" id="SSF54373">
    <property type="entry name" value="FAD-linked reductases, C-terminal domain"/>
    <property type="match status" value="1"/>
</dbReference>
<keyword evidence="2 6" id="KW-0285">Flavoprotein</keyword>
<keyword evidence="5 6" id="KW-0350">Heme biosynthesis</keyword>
<proteinExistence type="inferred from homology"/>
<keyword evidence="4 6" id="KW-0560">Oxidoreductase</keyword>
<dbReference type="OrthoDB" id="9805195at2"/>
<organism evidence="8 9">
    <name type="scientific">Hoylesella saccharolytica F0055</name>
    <dbReference type="NCBI Taxonomy" id="1127699"/>
    <lineage>
        <taxon>Bacteria</taxon>
        <taxon>Pseudomonadati</taxon>
        <taxon>Bacteroidota</taxon>
        <taxon>Bacteroidia</taxon>
        <taxon>Bacteroidales</taxon>
        <taxon>Prevotellaceae</taxon>
        <taxon>Hoylesella</taxon>
    </lineage>
</organism>
<dbReference type="STRING" id="1127699.HMPREF9151_02193"/>
<accession>L1N1P4</accession>
<dbReference type="EC" id="1.3.3.15" evidence="6"/>
<dbReference type="Proteomes" id="UP000010433">
    <property type="component" value="Unassembled WGS sequence"/>
</dbReference>
<comment type="pathway">
    <text evidence="6">Porphyrin-containing compound metabolism; protoheme biosynthesis.</text>
</comment>
<keyword evidence="9" id="KW-1185">Reference proteome</keyword>
<keyword evidence="3 6" id="KW-0274">FAD</keyword>
<comment type="subcellular location">
    <subcellularLocation>
        <location evidence="6">Cytoplasm</location>
    </subcellularLocation>
</comment>
<comment type="caution">
    <text evidence="8">The sequence shown here is derived from an EMBL/GenBank/DDBJ whole genome shotgun (WGS) entry which is preliminary data.</text>
</comment>
<evidence type="ECO:0000256" key="2">
    <source>
        <dbReference type="ARBA" id="ARBA00022630"/>
    </source>
</evidence>
<comment type="function">
    <text evidence="6">Involved in coproporphyrin-dependent heme b biosynthesis. Catalyzes the oxidation of coproporphyrinogen III to coproporphyrin III.</text>
</comment>
<keyword evidence="6" id="KW-0963">Cytoplasm</keyword>
<dbReference type="PANTHER" id="PTHR42923">
    <property type="entry name" value="PROTOPORPHYRINOGEN OXIDASE"/>
    <property type="match status" value="1"/>
</dbReference>
<dbReference type="InterPro" id="IPR036188">
    <property type="entry name" value="FAD/NAD-bd_sf"/>
</dbReference>
<comment type="cofactor">
    <cofactor evidence="1 6">
        <name>FAD</name>
        <dbReference type="ChEBI" id="CHEBI:57692"/>
    </cofactor>
</comment>
<dbReference type="UniPathway" id="UPA00252"/>
<protein>
    <recommendedName>
        <fullName evidence="6">Coproporphyrinogen III oxidase</fullName>
        <ecNumber evidence="6">1.3.3.15</ecNumber>
    </recommendedName>
</protein>
<evidence type="ECO:0000313" key="8">
    <source>
        <dbReference type="EMBL" id="EKX97275.1"/>
    </source>
</evidence>
<dbReference type="NCBIfam" id="TIGR00562">
    <property type="entry name" value="proto_IX_ox"/>
    <property type="match status" value="1"/>
</dbReference>
<reference evidence="8 9" key="1">
    <citation type="submission" date="2012-05" db="EMBL/GenBank/DDBJ databases">
        <authorList>
            <person name="Weinstock G."/>
            <person name="Sodergren E."/>
            <person name="Lobos E.A."/>
            <person name="Fulton L."/>
            <person name="Fulton R."/>
            <person name="Courtney L."/>
            <person name="Fronick C."/>
            <person name="O'Laughlin M."/>
            <person name="Godfrey J."/>
            <person name="Wilson R.M."/>
            <person name="Miner T."/>
            <person name="Farmer C."/>
            <person name="Delehaunty K."/>
            <person name="Cordes M."/>
            <person name="Minx P."/>
            <person name="Tomlinson C."/>
            <person name="Chen J."/>
            <person name="Wollam A."/>
            <person name="Pepin K.H."/>
            <person name="Bhonagiri V."/>
            <person name="Zhang X."/>
            <person name="Suruliraj S."/>
            <person name="Warren W."/>
            <person name="Mitreva M."/>
            <person name="Mardis E.R."/>
            <person name="Wilson R.K."/>
        </authorList>
    </citation>
    <scope>NUCLEOTIDE SEQUENCE [LARGE SCALE GENOMIC DNA]</scope>
    <source>
        <strain evidence="8 9">F0055</strain>
    </source>
</reference>
<dbReference type="Pfam" id="PF01593">
    <property type="entry name" value="Amino_oxidase"/>
    <property type="match status" value="1"/>
</dbReference>
<dbReference type="GO" id="GO:0006783">
    <property type="term" value="P:heme biosynthetic process"/>
    <property type="evidence" value="ECO:0007669"/>
    <property type="project" value="UniProtKB-UniRule"/>
</dbReference>
<evidence type="ECO:0000313" key="9">
    <source>
        <dbReference type="Proteomes" id="UP000010433"/>
    </source>
</evidence>
<dbReference type="Gene3D" id="3.90.660.20">
    <property type="entry name" value="Protoporphyrinogen oxidase, mitochondrial, domain 2"/>
    <property type="match status" value="1"/>
</dbReference>
<dbReference type="Gene3D" id="1.10.3110.10">
    <property type="entry name" value="protoporphyrinogen ix oxidase, domain 3"/>
    <property type="match status" value="1"/>
</dbReference>
<gene>
    <name evidence="8" type="ORF">HMPREF9151_02193</name>
</gene>
<dbReference type="PANTHER" id="PTHR42923:SF3">
    <property type="entry name" value="PROTOPORPHYRINOGEN OXIDASE"/>
    <property type="match status" value="1"/>
</dbReference>
<dbReference type="SUPFAM" id="SSF51905">
    <property type="entry name" value="FAD/NAD(P)-binding domain"/>
    <property type="match status" value="1"/>
</dbReference>
<dbReference type="RefSeq" id="WP_009161054.1">
    <property type="nucleotide sequence ID" value="NZ_KB290960.1"/>
</dbReference>
<feature type="domain" description="Amine oxidase" evidence="7">
    <location>
        <begin position="15"/>
        <end position="436"/>
    </location>
</feature>
<evidence type="ECO:0000256" key="4">
    <source>
        <dbReference type="ARBA" id="ARBA00023002"/>
    </source>
</evidence>
<dbReference type="GO" id="GO:0004729">
    <property type="term" value="F:oxygen-dependent protoporphyrinogen oxidase activity"/>
    <property type="evidence" value="ECO:0007669"/>
    <property type="project" value="UniProtKB-UniRule"/>
</dbReference>
<comment type="catalytic activity">
    <reaction evidence="6">
        <text>coproporphyrinogen III + 3 O2 = coproporphyrin III + 3 H2O2</text>
        <dbReference type="Rhea" id="RHEA:43436"/>
        <dbReference type="ChEBI" id="CHEBI:15379"/>
        <dbReference type="ChEBI" id="CHEBI:16240"/>
        <dbReference type="ChEBI" id="CHEBI:57309"/>
        <dbReference type="ChEBI" id="CHEBI:131725"/>
        <dbReference type="EC" id="1.3.3.15"/>
    </reaction>
</comment>
<evidence type="ECO:0000256" key="3">
    <source>
        <dbReference type="ARBA" id="ARBA00022827"/>
    </source>
</evidence>
<sequence length="453" mass="50241">MTNHSPHTIIIGAGLTGLTAAYSLQQKGVDVLVLEKENRIGGQIHTFHEDGFTFESGPNTGIIAHPEVAELFSLLKPFGCSLVTARAEAKQRWIWKNGCFHTLPVGLKNSIRTTLFTWKDKLRILREPFRPKGTDPNESISDLVRRRLGVSYERYAVDPFISGVYAGDPERLVTRFALPKLYNLEHTYGSFIKGAIAKMRQPKSDRDRLATREVFSAEGGLQALIDALGNAIGDKHMVTDARDVRVLPAEKGFAVTYHAADDTCLSLHCQQVITTVGAYALPALLPFVAKEQMQHLANLHYAPVVQVSVGFKDIDGIRQNAFGGLIPSCEQRDILGILFPSSCFSDRAPEAGAVYSVFLGGVRHPEVIHKSDADIIRIVLNELHQMLSFPVDKYPDLIRIFRHPHAIPQYEQNSGRRFDAIAQLQRQYPGLVIAGNLRNGIGMADRIKQGMTL</sequence>
<comment type="similarity">
    <text evidence="6">Belongs to the protoporphyrinogen/coproporphyrinogen oxidase family. Coproporphyrinogen III oxidase subfamily.</text>
</comment>
<evidence type="ECO:0000256" key="5">
    <source>
        <dbReference type="ARBA" id="ARBA00023133"/>
    </source>
</evidence>
<dbReference type="InterPro" id="IPR050464">
    <property type="entry name" value="Zeta_carotene_desat/Oxidored"/>
</dbReference>
<dbReference type="HOGENOM" id="CLU_009629_3_0_10"/>
<evidence type="ECO:0000259" key="7">
    <source>
        <dbReference type="Pfam" id="PF01593"/>
    </source>
</evidence>
<dbReference type="GO" id="GO:0005737">
    <property type="term" value="C:cytoplasm"/>
    <property type="evidence" value="ECO:0007669"/>
    <property type="project" value="UniProtKB-SubCell"/>
</dbReference>
<name>L1N1P4_9BACT</name>
<evidence type="ECO:0000256" key="6">
    <source>
        <dbReference type="RuleBase" id="RU364052"/>
    </source>
</evidence>
<evidence type="ECO:0000256" key="1">
    <source>
        <dbReference type="ARBA" id="ARBA00001974"/>
    </source>
</evidence>
<dbReference type="AlphaFoldDB" id="L1N1P4"/>
<dbReference type="InterPro" id="IPR002937">
    <property type="entry name" value="Amino_oxidase"/>
</dbReference>
<dbReference type="Gene3D" id="3.50.50.60">
    <property type="entry name" value="FAD/NAD(P)-binding domain"/>
    <property type="match status" value="1"/>
</dbReference>
<dbReference type="PATRIC" id="fig|1127699.3.peg.2006"/>